<dbReference type="Proteomes" id="UP000799640">
    <property type="component" value="Unassembled WGS sequence"/>
</dbReference>
<dbReference type="InterPro" id="IPR036047">
    <property type="entry name" value="F-box-like_dom_sf"/>
</dbReference>
<dbReference type="OrthoDB" id="3466677at2759"/>
<name>A0A6G1HTC6_9PEZI</name>
<dbReference type="AlphaFoldDB" id="A0A6G1HTC6"/>
<evidence type="ECO:0000259" key="2">
    <source>
        <dbReference type="Pfam" id="PF12937"/>
    </source>
</evidence>
<organism evidence="3 4">
    <name type="scientific">Trichodelitschia bisporula</name>
    <dbReference type="NCBI Taxonomy" id="703511"/>
    <lineage>
        <taxon>Eukaryota</taxon>
        <taxon>Fungi</taxon>
        <taxon>Dikarya</taxon>
        <taxon>Ascomycota</taxon>
        <taxon>Pezizomycotina</taxon>
        <taxon>Dothideomycetes</taxon>
        <taxon>Dothideomycetes incertae sedis</taxon>
        <taxon>Phaeotrichales</taxon>
        <taxon>Phaeotrichaceae</taxon>
        <taxon>Trichodelitschia</taxon>
    </lineage>
</organism>
<evidence type="ECO:0000256" key="1">
    <source>
        <dbReference type="SAM" id="MobiDB-lite"/>
    </source>
</evidence>
<evidence type="ECO:0000313" key="4">
    <source>
        <dbReference type="Proteomes" id="UP000799640"/>
    </source>
</evidence>
<proteinExistence type="predicted"/>
<sequence length="323" mass="37440">MATSDSAIPPIHSPPDKMATPDSTIPPILRPPDDMATLNSAIPPIFKLPPEILTEIFMLANNMRRKKTTYLSLALTCHHFHAVTERLLYRTFSGRHHRSQKHKHTRWKRILLFHRTVKENVSLRSLCREMRLDSYDGEAPILTELVELHRNSLVDLTLSVSPKEHVLPIAPAYMVDFRNFQNLKALTLTVVPSGLAPERLVPPKLCKLSLDVRWDYLRGTANVRRWEARPWLFSLVNHLIERDYRPPKLDVRIDLDDWEQGMDEALEYLLESDVPTVQEVDYPTDILTDLRKYAERSGLTVILSDIEDDKKFLEQILSEHRGY</sequence>
<dbReference type="SUPFAM" id="SSF81383">
    <property type="entry name" value="F-box domain"/>
    <property type="match status" value="1"/>
</dbReference>
<dbReference type="InterPro" id="IPR001810">
    <property type="entry name" value="F-box_dom"/>
</dbReference>
<feature type="region of interest" description="Disordered" evidence="1">
    <location>
        <begin position="1"/>
        <end position="23"/>
    </location>
</feature>
<evidence type="ECO:0000313" key="3">
    <source>
        <dbReference type="EMBL" id="KAF2399313.1"/>
    </source>
</evidence>
<keyword evidence="4" id="KW-1185">Reference proteome</keyword>
<dbReference type="EMBL" id="ML996698">
    <property type="protein sequence ID" value="KAF2399313.1"/>
    <property type="molecule type" value="Genomic_DNA"/>
</dbReference>
<reference evidence="3" key="1">
    <citation type="journal article" date="2020" name="Stud. Mycol.">
        <title>101 Dothideomycetes genomes: a test case for predicting lifestyles and emergence of pathogens.</title>
        <authorList>
            <person name="Haridas S."/>
            <person name="Albert R."/>
            <person name="Binder M."/>
            <person name="Bloem J."/>
            <person name="Labutti K."/>
            <person name="Salamov A."/>
            <person name="Andreopoulos B."/>
            <person name="Baker S."/>
            <person name="Barry K."/>
            <person name="Bills G."/>
            <person name="Bluhm B."/>
            <person name="Cannon C."/>
            <person name="Castanera R."/>
            <person name="Culley D."/>
            <person name="Daum C."/>
            <person name="Ezra D."/>
            <person name="Gonzalez J."/>
            <person name="Henrissat B."/>
            <person name="Kuo A."/>
            <person name="Liang C."/>
            <person name="Lipzen A."/>
            <person name="Lutzoni F."/>
            <person name="Magnuson J."/>
            <person name="Mondo S."/>
            <person name="Nolan M."/>
            <person name="Ohm R."/>
            <person name="Pangilinan J."/>
            <person name="Park H.-J."/>
            <person name="Ramirez L."/>
            <person name="Alfaro M."/>
            <person name="Sun H."/>
            <person name="Tritt A."/>
            <person name="Yoshinaga Y."/>
            <person name="Zwiers L.-H."/>
            <person name="Turgeon B."/>
            <person name="Goodwin S."/>
            <person name="Spatafora J."/>
            <person name="Crous P."/>
            <person name="Grigoriev I."/>
        </authorList>
    </citation>
    <scope>NUCLEOTIDE SEQUENCE</scope>
    <source>
        <strain evidence="3">CBS 262.69</strain>
    </source>
</reference>
<protein>
    <recommendedName>
        <fullName evidence="2">F-box domain-containing protein</fullName>
    </recommendedName>
</protein>
<gene>
    <name evidence="3" type="ORF">EJ06DRAFT_80829</name>
</gene>
<feature type="domain" description="F-box" evidence="2">
    <location>
        <begin position="47"/>
        <end position="92"/>
    </location>
</feature>
<dbReference type="Pfam" id="PF12937">
    <property type="entry name" value="F-box-like"/>
    <property type="match status" value="1"/>
</dbReference>
<accession>A0A6G1HTC6</accession>